<protein>
    <recommendedName>
        <fullName evidence="5">SET domain-containing protein</fullName>
    </recommendedName>
</protein>
<evidence type="ECO:0000313" key="6">
    <source>
        <dbReference type="EMBL" id="KAG2499217.1"/>
    </source>
</evidence>
<feature type="region of interest" description="Disordered" evidence="4">
    <location>
        <begin position="442"/>
        <end position="468"/>
    </location>
</feature>
<comment type="caution">
    <text evidence="6">The sequence shown here is derived from an EMBL/GenBank/DDBJ whole genome shotgun (WGS) entry which is preliminary data.</text>
</comment>
<dbReference type="InterPro" id="IPR015353">
    <property type="entry name" value="Rubisco_LSMT_subst-bd"/>
</dbReference>
<dbReference type="PANTHER" id="PTHR13271">
    <property type="entry name" value="UNCHARACTERIZED PUTATIVE METHYLTRANSFERASE"/>
    <property type="match status" value="1"/>
</dbReference>
<feature type="compositionally biased region" description="Low complexity" evidence="4">
    <location>
        <begin position="347"/>
        <end position="360"/>
    </location>
</feature>
<dbReference type="PANTHER" id="PTHR13271:SF145">
    <property type="entry name" value="SET DOMAIN-CONTAINING PROTEIN"/>
    <property type="match status" value="1"/>
</dbReference>
<feature type="compositionally biased region" description="Gly residues" evidence="4">
    <location>
        <begin position="622"/>
        <end position="635"/>
    </location>
</feature>
<evidence type="ECO:0000256" key="2">
    <source>
        <dbReference type="ARBA" id="ARBA00022679"/>
    </source>
</evidence>
<keyword evidence="1" id="KW-0489">Methyltransferase</keyword>
<feature type="region of interest" description="Disordered" evidence="4">
    <location>
        <begin position="587"/>
        <end position="642"/>
    </location>
</feature>
<dbReference type="Pfam" id="PF00856">
    <property type="entry name" value="SET"/>
    <property type="match status" value="1"/>
</dbReference>
<keyword evidence="7" id="KW-1185">Reference proteome</keyword>
<gene>
    <name evidence="6" type="ORF">HYH03_002797</name>
</gene>
<dbReference type="SUPFAM" id="SSF81822">
    <property type="entry name" value="RuBisCo LSMT C-terminal, substrate-binding domain"/>
    <property type="match status" value="1"/>
</dbReference>
<keyword evidence="3" id="KW-0949">S-adenosyl-L-methionine</keyword>
<dbReference type="EMBL" id="JAEHOE010000007">
    <property type="protein sequence ID" value="KAG2499217.1"/>
    <property type="molecule type" value="Genomic_DNA"/>
</dbReference>
<evidence type="ECO:0000256" key="3">
    <source>
        <dbReference type="ARBA" id="ARBA00022691"/>
    </source>
</evidence>
<dbReference type="InterPro" id="IPR036464">
    <property type="entry name" value="Rubisco_LSMT_subst-bd_sf"/>
</dbReference>
<dbReference type="GO" id="GO:0016279">
    <property type="term" value="F:protein-lysine N-methyltransferase activity"/>
    <property type="evidence" value="ECO:0007669"/>
    <property type="project" value="InterPro"/>
</dbReference>
<dbReference type="InterPro" id="IPR044430">
    <property type="entry name" value="SETD6_SET"/>
</dbReference>
<accession>A0A835YAA5</accession>
<organism evidence="6 7">
    <name type="scientific">Edaphochlamys debaryana</name>
    <dbReference type="NCBI Taxonomy" id="47281"/>
    <lineage>
        <taxon>Eukaryota</taxon>
        <taxon>Viridiplantae</taxon>
        <taxon>Chlorophyta</taxon>
        <taxon>core chlorophytes</taxon>
        <taxon>Chlorophyceae</taxon>
        <taxon>CS clade</taxon>
        <taxon>Chlamydomonadales</taxon>
        <taxon>Chlamydomonadales incertae sedis</taxon>
        <taxon>Edaphochlamys</taxon>
    </lineage>
</organism>
<sequence>MAKAKPGAKGAGGAPAAGGSGSGVPKGATAPADSFRSPVGCTGAQRGETEFAAWCAEEKVRFPSSRLDVLPDTGRALVASRNIKMGEAVVEVPDDAVLMADNCEIHTILEEYGMTKPADEEILEVQGLIIAVMYEKNLGSKSRWGPYLDLLPDDMTHMPLYWTRADFRELRGTAAYDKMLGRVQHPADAPTQVPMLWAEVIAPFIEEHPDLGLPGGERGYELYRWATCAVASYSFILGDDKYQAMVPVWDLLNHITGKVNVRLFHCPKRHVLQMIATRDIASGEELVNNYGELSNSELLRGYGFVEASNAHNHAQIPVSFVISAARDLLAEEAGGAGASRPAKRQRASASDGAAGNGAIEGAEEEGEEEDPVQRLVKERRRLAQRLGLFPQHHVFKVFAGRPPPAALTALIFTLLASPQQAADLAIQGRRASVAAARSVEASATGGRLKRSGKARRAARSEEEEEADDEAVAEAASKAAVEAASKVALAAAAAALGDGAAGRAAAVRMCRVYDALAERMLRRYGTSLQDDQALLPSYASLPPRRRAALLARLPEKEALAALRAALSGRPMAEQAAVLRASLASGPAAPGGKGAVASSKGAGAGAGEGKGGKGGEAEEKGKGKASGGKAGKGGKGKAGVADVAQAQGQDPFSFGFSL</sequence>
<dbReference type="InterPro" id="IPR001214">
    <property type="entry name" value="SET_dom"/>
</dbReference>
<dbReference type="Pfam" id="PF09273">
    <property type="entry name" value="Rubis-subs-bind"/>
    <property type="match status" value="1"/>
</dbReference>
<feature type="compositionally biased region" description="Basic and acidic residues" evidence="4">
    <location>
        <begin position="608"/>
        <end position="620"/>
    </location>
</feature>
<name>A0A835YAA5_9CHLO</name>
<keyword evidence="2" id="KW-0808">Transferase</keyword>
<evidence type="ECO:0000313" key="7">
    <source>
        <dbReference type="Proteomes" id="UP000612055"/>
    </source>
</evidence>
<evidence type="ECO:0000256" key="4">
    <source>
        <dbReference type="SAM" id="MobiDB-lite"/>
    </source>
</evidence>
<dbReference type="AlphaFoldDB" id="A0A835YAA5"/>
<feature type="compositionally biased region" description="Gly residues" evidence="4">
    <location>
        <begin position="9"/>
        <end position="24"/>
    </location>
</feature>
<proteinExistence type="predicted"/>
<dbReference type="CDD" id="cd19178">
    <property type="entry name" value="SET_SETD6"/>
    <property type="match status" value="1"/>
</dbReference>
<dbReference type="OrthoDB" id="441812at2759"/>
<feature type="compositionally biased region" description="Acidic residues" evidence="4">
    <location>
        <begin position="361"/>
        <end position="370"/>
    </location>
</feature>
<reference evidence="6" key="1">
    <citation type="journal article" date="2020" name="bioRxiv">
        <title>Comparative genomics of Chlamydomonas.</title>
        <authorList>
            <person name="Craig R.J."/>
            <person name="Hasan A.R."/>
            <person name="Ness R.W."/>
            <person name="Keightley P.D."/>
        </authorList>
    </citation>
    <scope>NUCLEOTIDE SEQUENCE</scope>
    <source>
        <strain evidence="6">CCAP 11/70</strain>
    </source>
</reference>
<evidence type="ECO:0000259" key="5">
    <source>
        <dbReference type="PROSITE" id="PS50280"/>
    </source>
</evidence>
<dbReference type="Gene3D" id="3.90.1420.10">
    <property type="entry name" value="Rubisco LSMT, substrate-binding domain"/>
    <property type="match status" value="1"/>
</dbReference>
<feature type="domain" description="SET" evidence="5">
    <location>
        <begin position="58"/>
        <end position="291"/>
    </location>
</feature>
<dbReference type="PROSITE" id="PS50280">
    <property type="entry name" value="SET"/>
    <property type="match status" value="1"/>
</dbReference>
<dbReference type="Proteomes" id="UP000612055">
    <property type="component" value="Unassembled WGS sequence"/>
</dbReference>
<dbReference type="InterPro" id="IPR050600">
    <property type="entry name" value="SETD3_SETD6_MTase"/>
</dbReference>
<evidence type="ECO:0000256" key="1">
    <source>
        <dbReference type="ARBA" id="ARBA00022603"/>
    </source>
</evidence>
<feature type="region of interest" description="Disordered" evidence="4">
    <location>
        <begin position="334"/>
        <end position="373"/>
    </location>
</feature>
<dbReference type="Gene3D" id="3.90.1410.10">
    <property type="entry name" value="set domain protein methyltransferase, domain 1"/>
    <property type="match status" value="1"/>
</dbReference>
<dbReference type="GO" id="GO:0032259">
    <property type="term" value="P:methylation"/>
    <property type="evidence" value="ECO:0007669"/>
    <property type="project" value="UniProtKB-KW"/>
</dbReference>
<feature type="compositionally biased region" description="Basic residues" evidence="4">
    <location>
        <begin position="447"/>
        <end position="457"/>
    </location>
</feature>
<feature type="region of interest" description="Disordered" evidence="4">
    <location>
        <begin position="1"/>
        <end position="41"/>
    </location>
</feature>
<dbReference type="SUPFAM" id="SSF82199">
    <property type="entry name" value="SET domain"/>
    <property type="match status" value="1"/>
</dbReference>
<dbReference type="InterPro" id="IPR046341">
    <property type="entry name" value="SET_dom_sf"/>
</dbReference>